<proteinExistence type="predicted"/>
<protein>
    <submittedName>
        <fullName evidence="2">Uncharacterized protein</fullName>
    </submittedName>
</protein>
<evidence type="ECO:0000256" key="1">
    <source>
        <dbReference type="SAM" id="MobiDB-lite"/>
    </source>
</evidence>
<name>A0AAW2TE41_9LAMI</name>
<dbReference type="EMBL" id="JACGWN010000015">
    <property type="protein sequence ID" value="KAL0401926.1"/>
    <property type="molecule type" value="Genomic_DNA"/>
</dbReference>
<gene>
    <name evidence="2" type="ORF">Slati_4222500</name>
</gene>
<comment type="caution">
    <text evidence="2">The sequence shown here is derived from an EMBL/GenBank/DDBJ whole genome shotgun (WGS) entry which is preliminary data.</text>
</comment>
<feature type="compositionally biased region" description="Polar residues" evidence="1">
    <location>
        <begin position="112"/>
        <end position="123"/>
    </location>
</feature>
<organism evidence="2">
    <name type="scientific">Sesamum latifolium</name>
    <dbReference type="NCBI Taxonomy" id="2727402"/>
    <lineage>
        <taxon>Eukaryota</taxon>
        <taxon>Viridiplantae</taxon>
        <taxon>Streptophyta</taxon>
        <taxon>Embryophyta</taxon>
        <taxon>Tracheophyta</taxon>
        <taxon>Spermatophyta</taxon>
        <taxon>Magnoliopsida</taxon>
        <taxon>eudicotyledons</taxon>
        <taxon>Gunneridae</taxon>
        <taxon>Pentapetalae</taxon>
        <taxon>asterids</taxon>
        <taxon>lamiids</taxon>
        <taxon>Lamiales</taxon>
        <taxon>Pedaliaceae</taxon>
        <taxon>Sesamum</taxon>
    </lineage>
</organism>
<reference evidence="2" key="1">
    <citation type="submission" date="2020-06" db="EMBL/GenBank/DDBJ databases">
        <authorList>
            <person name="Li T."/>
            <person name="Hu X."/>
            <person name="Zhang T."/>
            <person name="Song X."/>
            <person name="Zhang H."/>
            <person name="Dai N."/>
            <person name="Sheng W."/>
            <person name="Hou X."/>
            <person name="Wei L."/>
        </authorList>
    </citation>
    <scope>NUCLEOTIDE SEQUENCE</scope>
    <source>
        <strain evidence="2">KEN1</strain>
        <tissue evidence="2">Leaf</tissue>
    </source>
</reference>
<dbReference type="AlphaFoldDB" id="A0AAW2TE41"/>
<sequence length="123" mass="14515">MISNEGWTMTSPFCKVGGTYERFTGGIMESISNSINSMWSRSKGNVTDVNRRWRVRRSGRRGTRRRINISRPKARASLFQGFGRWRARARCSRRPMKHRSRARLENPRRRSINNSSGRKQWRV</sequence>
<evidence type="ECO:0000313" key="2">
    <source>
        <dbReference type="EMBL" id="KAL0401926.1"/>
    </source>
</evidence>
<feature type="compositionally biased region" description="Basic residues" evidence="1">
    <location>
        <begin position="89"/>
        <end position="101"/>
    </location>
</feature>
<accession>A0AAW2TE41</accession>
<reference evidence="2" key="2">
    <citation type="journal article" date="2024" name="Plant">
        <title>Genomic evolution and insights into agronomic trait innovations of Sesamum species.</title>
        <authorList>
            <person name="Miao H."/>
            <person name="Wang L."/>
            <person name="Qu L."/>
            <person name="Liu H."/>
            <person name="Sun Y."/>
            <person name="Le M."/>
            <person name="Wang Q."/>
            <person name="Wei S."/>
            <person name="Zheng Y."/>
            <person name="Lin W."/>
            <person name="Duan Y."/>
            <person name="Cao H."/>
            <person name="Xiong S."/>
            <person name="Wang X."/>
            <person name="Wei L."/>
            <person name="Li C."/>
            <person name="Ma Q."/>
            <person name="Ju M."/>
            <person name="Zhao R."/>
            <person name="Li G."/>
            <person name="Mu C."/>
            <person name="Tian Q."/>
            <person name="Mei H."/>
            <person name="Zhang T."/>
            <person name="Gao T."/>
            <person name="Zhang H."/>
        </authorList>
    </citation>
    <scope>NUCLEOTIDE SEQUENCE</scope>
    <source>
        <strain evidence="2">KEN1</strain>
    </source>
</reference>
<feature type="region of interest" description="Disordered" evidence="1">
    <location>
        <begin position="89"/>
        <end position="123"/>
    </location>
</feature>